<protein>
    <recommendedName>
        <fullName evidence="4">PEP-CTERM protein-sorting domain-containing protein</fullName>
    </recommendedName>
</protein>
<feature type="signal peptide" evidence="1">
    <location>
        <begin position="1"/>
        <end position="29"/>
    </location>
</feature>
<organism evidence="2 3">
    <name type="scientific">Botrimarina colliarenosi</name>
    <dbReference type="NCBI Taxonomy" id="2528001"/>
    <lineage>
        <taxon>Bacteria</taxon>
        <taxon>Pseudomonadati</taxon>
        <taxon>Planctomycetota</taxon>
        <taxon>Planctomycetia</taxon>
        <taxon>Pirellulales</taxon>
        <taxon>Lacipirellulaceae</taxon>
        <taxon>Botrimarina</taxon>
    </lineage>
</organism>
<dbReference type="AlphaFoldDB" id="A0A5C6AI94"/>
<accession>A0A5C6AI94</accession>
<reference evidence="2 3" key="1">
    <citation type="submission" date="2019-02" db="EMBL/GenBank/DDBJ databases">
        <title>Deep-cultivation of Planctomycetes and their phenomic and genomic characterization uncovers novel biology.</title>
        <authorList>
            <person name="Wiegand S."/>
            <person name="Jogler M."/>
            <person name="Boedeker C."/>
            <person name="Pinto D."/>
            <person name="Vollmers J."/>
            <person name="Rivas-Marin E."/>
            <person name="Kohn T."/>
            <person name="Peeters S.H."/>
            <person name="Heuer A."/>
            <person name="Rast P."/>
            <person name="Oberbeckmann S."/>
            <person name="Bunk B."/>
            <person name="Jeske O."/>
            <person name="Meyerdierks A."/>
            <person name="Storesund J.E."/>
            <person name="Kallscheuer N."/>
            <person name="Luecker S."/>
            <person name="Lage O.M."/>
            <person name="Pohl T."/>
            <person name="Merkel B.J."/>
            <person name="Hornburger P."/>
            <person name="Mueller R.-W."/>
            <person name="Bruemmer F."/>
            <person name="Labrenz M."/>
            <person name="Spormann A.M."/>
            <person name="Op Den Camp H."/>
            <person name="Overmann J."/>
            <person name="Amann R."/>
            <person name="Jetten M.S.M."/>
            <person name="Mascher T."/>
            <person name="Medema M.H."/>
            <person name="Devos D.P."/>
            <person name="Kaster A.-K."/>
            <person name="Ovreas L."/>
            <person name="Rohde M."/>
            <person name="Galperin M.Y."/>
            <person name="Jogler C."/>
        </authorList>
    </citation>
    <scope>NUCLEOTIDE SEQUENCE [LARGE SCALE GENOMIC DNA]</scope>
    <source>
        <strain evidence="2 3">Pla108</strain>
    </source>
</reference>
<feature type="chain" id="PRO_5022986522" description="PEP-CTERM protein-sorting domain-containing protein" evidence="1">
    <location>
        <begin position="30"/>
        <end position="320"/>
    </location>
</feature>
<evidence type="ECO:0000313" key="2">
    <source>
        <dbReference type="EMBL" id="TWT99116.1"/>
    </source>
</evidence>
<keyword evidence="1" id="KW-0732">Signal</keyword>
<name>A0A5C6AI94_9BACT</name>
<evidence type="ECO:0000313" key="3">
    <source>
        <dbReference type="Proteomes" id="UP000317421"/>
    </source>
</evidence>
<evidence type="ECO:0008006" key="4">
    <source>
        <dbReference type="Google" id="ProtNLM"/>
    </source>
</evidence>
<proteinExistence type="predicted"/>
<gene>
    <name evidence="2" type="ORF">Pla108_00490</name>
</gene>
<evidence type="ECO:0000256" key="1">
    <source>
        <dbReference type="SAM" id="SignalP"/>
    </source>
</evidence>
<comment type="caution">
    <text evidence="2">The sequence shown here is derived from an EMBL/GenBank/DDBJ whole genome shotgun (WGS) entry which is preliminary data.</text>
</comment>
<dbReference type="OrthoDB" id="287379at2"/>
<sequence precursor="true">MNLKTSSLTTLSAAVGLLAAVGTSSPLLAAPLLQFVDNMNGSVTLQVTPDAGLLPGSLGAETALSVQGVGVNFTGVSIADTTVWDTANPGANPFTGGETNGLYTNLAANEIFAAYGSAVLNSPAATNFLTINYTGAGTILASGLVAQQGTNFNNLSASVGVGSSTPQLPTIQFVDNGDGTVTLQIVAYESGSTGSELAFSVDVGDGLLITSAVIADSATFDMANPGDNPFTGTVTNGLYTDFVANQVFASYGSGILSPGTYDFLTLGVSGNGTLNATGVVSQQGMLNSGLSASIDLVPEPTSALLLTVGVVACGCRYRAA</sequence>
<keyword evidence="3" id="KW-1185">Reference proteome</keyword>
<dbReference type="Proteomes" id="UP000317421">
    <property type="component" value="Unassembled WGS sequence"/>
</dbReference>
<dbReference type="EMBL" id="SJPR01000001">
    <property type="protein sequence ID" value="TWT99116.1"/>
    <property type="molecule type" value="Genomic_DNA"/>
</dbReference>
<dbReference type="RefSeq" id="WP_146441320.1">
    <property type="nucleotide sequence ID" value="NZ_SJPR01000001.1"/>
</dbReference>